<feature type="compositionally biased region" description="Low complexity" evidence="1">
    <location>
        <begin position="237"/>
        <end position="254"/>
    </location>
</feature>
<feature type="region of interest" description="Disordered" evidence="1">
    <location>
        <begin position="2323"/>
        <end position="2351"/>
    </location>
</feature>
<comment type="caution">
    <text evidence="4">The sequence shown here is derived from an EMBL/GenBank/DDBJ whole genome shotgun (WGS) entry which is preliminary data.</text>
</comment>
<dbReference type="Pfam" id="PF25794">
    <property type="entry name" value="SACS"/>
    <property type="match status" value="1"/>
</dbReference>
<feature type="domain" description="Sacsin/Nov" evidence="3">
    <location>
        <begin position="1477"/>
        <end position="1545"/>
    </location>
</feature>
<feature type="compositionally biased region" description="Low complexity" evidence="1">
    <location>
        <begin position="2387"/>
        <end position="2397"/>
    </location>
</feature>
<feature type="compositionally biased region" description="Low complexity" evidence="1">
    <location>
        <begin position="3122"/>
        <end position="3131"/>
    </location>
</feature>
<feature type="region of interest" description="Disordered" evidence="1">
    <location>
        <begin position="363"/>
        <end position="442"/>
    </location>
</feature>
<feature type="compositionally biased region" description="Low complexity" evidence="1">
    <location>
        <begin position="3068"/>
        <end position="3098"/>
    </location>
</feature>
<evidence type="ECO:0000313" key="4">
    <source>
        <dbReference type="EMBL" id="KXZ46648.1"/>
    </source>
</evidence>
<feature type="region of interest" description="Disordered" evidence="1">
    <location>
        <begin position="2625"/>
        <end position="2660"/>
    </location>
</feature>
<name>A0A150G9Z4_GONPE</name>
<feature type="compositionally biased region" description="Gly residues" evidence="1">
    <location>
        <begin position="1615"/>
        <end position="1631"/>
    </location>
</feature>
<sequence>MPLVPAHLGFGSCRDLIAAAPQAAAMGPPPEQRVTAVLTHAGAEELFHHVRWEVEHPAGVPEAAATAAAGPPPQTHVSYELVMSAMGYYLAGSFVVILMGGEVSGPVPDAAIPRISAYDVAAAVRRCVTRCPPDESRAAAAAGVASSRGASLVCQVLQDVSDVAAAAAAAAATAGGGAARDASPGGPIPPRQKLPAWELAQQLSWQMGVVVSDLLLYVNIAIAAIEDEKQAALRGAAGLARAPAAPPSGSRNPQHQPPQPQPHAAKQPQAQPKAQQHQAGRGSTASHASAASAAKQLEPHLAPQHHQYLSPPQQAALSRRQLKDMFIPHSRDYRPGSTSARREQQSVKAFARGVADALAALREAEEKEREERALATAGGEEDSDDEPMDLCSDSSNSSDSSSEDGGKGGSAGDDDDGGGHKGIGGSGGGDGGGKGAAVGAAGGAPSAQDFLDNLPVLPMNSLDGAGAHIKGAIAEANGLPVNFTDAQLQAAAQRVLQQALGGPRVQPEPAPGFYASVIALVVQQFIGPALRADAKARLDAAERALPTQRPGSKLHKRMQAVVAKLRRPESQAKRLALTERKAAGHPLVAMLLRALHAAMRGQLPVHEAQMAAVRQQQSQQQGAAGGAASGPAAAQVAAAQAAAAQTAGRRDAAGGSESGSGEESEDPDAPYIRDAAGRAAMRQEALRASARAARRGSRADRKAQVVVPEAALRGVVAAFKRVEAALAAARPASGWSPEALGYLREGIFAPGAGTSPEDAAAGGGCGDAGPDGDRLFSAEKLRALSTFVDFLLQRPPRQQAGQGQAAGLEPPRPAQAAGGHGSAQAPGVRRPAVPRAAVLAALRAAVLELREGCSLASLAALERRVAQRLAAQLLPPEPLEPPMGSAGLGGSCADAGGGEGAVFAALGLGPSLLSALEASADGELLSALAGDADGPVRAPLYQVLSLVAEVLRACRLTEAGGGAVADGAADGGAAPSPAAAAATAAAVVAAHAPAVSRALCAHYGVPRVECLGHGPAGHLCSLALREGATPPVGWHSVVALAPPPGGDLVAGGIAALELPSEPAAGGPALELAAGGRLVKLPHGATAADVVARAAAGDARGAVAALLSVVAAGGGVGGCPAALLARHLGEALADVARQAASRSELAGDAAAVAASRRDARTAADSAGAAAVCRLVLAALPHLPQPLLAPLAEAVLLPALATALESCGTEASREAAVLGGGFGGDGAAQPVPRNDTASGGAWSSSSLVHESLLRQAAAWGGAGGVARSCLHHLGFALGVEAWQEDWKRLYGTDDAASSYEAGADQPPLGPAGAEEGVAAAASAASTGASSSAAAAARNDGDAMGALAEDAAPVTAPAAAQASLPLSSAAVTVTPSERAAAAGGGGAAAGVGVGPLEAPMAEDECRRFVESIRRDEFGVGVQLDGEAAELSGRLTARTGRALQRLAAELYSTDSHFVMELVQNADDNAYPAGVVPSLEFVLQRGAVIAANNEHGFGPQHLRALCDVGASTKARVTGYIGQKGIGFKSVFRVTAAPQVHSRNFHVCFDLSRHGSLGYCLPDWCPLPPGSAATAALARLGCRRAASPASEREAAASFPYGTAIVLPLRQDMAAPHQQPDGAGGAGGAGGGPTGGADRGAVLRRRFADISPTLLLFLQRLQRIRVRDETAVVVDEQAPPSPVGTASGNEGGGGVRVVEMERRLVEGQPHLVQLLVREVAATAAAAGCSEGGMVSVDEPRWAVVTARIQPTVPRSGVAVSETQVSLAFCLGQGPGQVSDGAGAGAGAGPPSLLAPSWRTGRPPQQPVFAFLPLRSYGLRFVVQADWVVPSSREALDADSPWNQVLRAQLPGLFLRALDVFKGLPPPAAPLPRGPGNMAAETGGGGSAAQGTAQPALSAGGAELYWVDQWLRCVPLEGEAQGFFAGLPHRALYDSRQLRALLGVRDFGPAQLLDVLRAVQVAAPSPSPGMAGHGDATGGPGAEPSRAALHFLDERFLSEVVDGAPPAGSEAGAKGRAPLGDQERSLLFDCLEELGVRHLRIEDVVFGLALPALTAWRLDGATPAAHADGGSHVLLPVEGTAREELPVSYLALCLLSGVLRPAQLPLSSSSAAAAASAAAKQSGAGARGSLGLGTASAEQQQQQRRVLQLLRRRCTVATSRGVLAAVAMAEAPAGGDSGLYLPASLLGSGGDGGADPADASPQGLCHVLPLLPSAGGGGGSGGKRGRDGARGEQQLSAAAEWTFLSDTYVRRFPELTADWRWLFAELGVAAFPRPTRALVQLSAADLQTSLTWRHLRNGPALSGPGPWVVEDWVCPPLMRLLRLATTRAPAAASSSAATEGRRSRAGKPRGPAAPGSDGVGAAEAGEATILACQRLFLALAANWEHFAPAMEARMAAPPHTAPDGGAAAGGTLGGGGGGSDGASNPSLGHSSLAAALRSAAWLPAELQQQQHAAAEAAGEGADAGLRRLRVLLPPTEVYAPLPAISSLLDVHVPYVELPLVGGADAGGAAGGGFDGGPAWDRLGPGAKTMLRQLGVASEVTPQIVLRLLLRWSRGGSAATVDNRRFTASLAVMERLYSFIQAHLQQQQQDASSGPPTSWYEPLVRQEPCVHDYLECLRRFAAAAAAAAPRADLPAGGGSGVGAAQAQPQLAPPPLPPPPLPPPPPAAARARDAALRILAHWARQHAAGLLGPDQLARLRLVLQAEPLLPCASGRWCRLGPRVLWNDDPLVAEALAGPAGLEFLLLPDAAEERGAAGDAGGLEPSATAAAAAGSAPTAQAAGGAQGGSPTASLLRALGVEPLSRHVSMRVEYDGSPAYCTTVETAVRQTVLAAESYLSSMLAETEEFSTAQAAVENMLPDFRVMVVPSFTATLRFLQESPAAAPGPGHHGKLPAPARAASAAAAATAATAATAAAATAATAAAEAVVRPPALMAGPTLYVLASAATAFVTISRELSRLFRGGTPWPELADRMLGALLTAAAGGSVAQLLEHQGMRFLPPPPLPSAAPPAPVPGGSGRGGARYRRWQLPPMAQPPPPPPLPCMTTAEEAAGEAAPKRGSRKRSAGAAGLHRRAEEHGAEGAAAGQAVADVDASGQPLPRPAAGALAQQRGAGGSAGSCKRRRVEGSGEGADGMGDVSGSSSRSGEERDGEDSDEPSSSSLSGSDSGSGSEPEERDGAGDAARELRVGTAQRRPSALALASTQGGHPAAPLPAPFSGGAATQPYGAAQAVEAVTYEQPTAKSSADRMRAASGWWARSQQRLERKQEQGASQQSEEEKRLKAIGRWGEELVFRHLVTQLDRQQRSQLQTAHGGGAPTGQGQPAARAGSVAADRVVWVNRERESYMPYDIYIQHADESTTYIEVKTSTSNTKDLFEISLAELRFAEDQGSQYVLYRVRGAGGPNPVIVRHENPVNALRKHSITLCIAV</sequence>
<feature type="region of interest" description="Disordered" evidence="1">
    <location>
        <begin position="1608"/>
        <end position="1631"/>
    </location>
</feature>
<feature type="compositionally biased region" description="Basic and acidic residues" evidence="1">
    <location>
        <begin position="3163"/>
        <end position="3174"/>
    </location>
</feature>
<evidence type="ECO:0000256" key="1">
    <source>
        <dbReference type="SAM" id="MobiDB-lite"/>
    </source>
</evidence>
<evidence type="ECO:0000259" key="3">
    <source>
        <dbReference type="Pfam" id="PF25794"/>
    </source>
</evidence>
<dbReference type="InterPro" id="IPR058210">
    <property type="entry name" value="SACS/Nov_dom"/>
</dbReference>
<feature type="compositionally biased region" description="Low complexity" evidence="1">
    <location>
        <begin position="647"/>
        <end position="659"/>
    </location>
</feature>
<feature type="domain" description="Protein NO VEIN C-terminal" evidence="2">
    <location>
        <begin position="3320"/>
        <end position="3387"/>
    </location>
</feature>
<dbReference type="Gene3D" id="3.30.565.10">
    <property type="entry name" value="Histidine kinase-like ATPase, C-terminal domain"/>
    <property type="match status" value="1"/>
</dbReference>
<keyword evidence="5" id="KW-1185">Reference proteome</keyword>
<dbReference type="InterPro" id="IPR052957">
    <property type="entry name" value="Auxin_embryo_med"/>
</dbReference>
<dbReference type="PANTHER" id="PTHR32387:SF0">
    <property type="entry name" value="PROTEIN NO VEIN"/>
    <property type="match status" value="1"/>
</dbReference>
<dbReference type="OrthoDB" id="1150131at2759"/>
<feature type="compositionally biased region" description="Pro residues" evidence="1">
    <location>
        <begin position="3020"/>
        <end position="3030"/>
    </location>
</feature>
<evidence type="ECO:0000259" key="2">
    <source>
        <dbReference type="Pfam" id="PF13020"/>
    </source>
</evidence>
<dbReference type="Proteomes" id="UP000075714">
    <property type="component" value="Unassembled WGS sequence"/>
</dbReference>
<feature type="region of interest" description="Disordered" evidence="1">
    <location>
        <begin position="2205"/>
        <end position="2224"/>
    </location>
</feature>
<dbReference type="PANTHER" id="PTHR32387">
    <property type="entry name" value="WU:FJ29H11"/>
    <property type="match status" value="1"/>
</dbReference>
<feature type="region of interest" description="Disordered" evidence="1">
    <location>
        <begin position="3289"/>
        <end position="3313"/>
    </location>
</feature>
<feature type="region of interest" description="Disordered" evidence="1">
    <location>
        <begin position="647"/>
        <end position="670"/>
    </location>
</feature>
<feature type="compositionally biased region" description="Low complexity" evidence="1">
    <location>
        <begin position="262"/>
        <end position="294"/>
    </location>
</feature>
<feature type="region of interest" description="Disordered" evidence="1">
    <location>
        <begin position="3246"/>
        <end position="3266"/>
    </location>
</feature>
<dbReference type="InterPro" id="IPR024975">
    <property type="entry name" value="NOV_C"/>
</dbReference>
<dbReference type="NCBIfam" id="NF047352">
    <property type="entry name" value="P_loop_sacsin"/>
    <property type="match status" value="1"/>
</dbReference>
<organism evidence="4 5">
    <name type="scientific">Gonium pectorale</name>
    <name type="common">Green alga</name>
    <dbReference type="NCBI Taxonomy" id="33097"/>
    <lineage>
        <taxon>Eukaryota</taxon>
        <taxon>Viridiplantae</taxon>
        <taxon>Chlorophyta</taxon>
        <taxon>core chlorophytes</taxon>
        <taxon>Chlorophyceae</taxon>
        <taxon>CS clade</taxon>
        <taxon>Chlamydomonadales</taxon>
        <taxon>Volvocaceae</taxon>
        <taxon>Gonium</taxon>
    </lineage>
</organism>
<feature type="region of interest" description="Disordered" evidence="1">
    <location>
        <begin position="798"/>
        <end position="829"/>
    </location>
</feature>
<dbReference type="SUPFAM" id="SSF55874">
    <property type="entry name" value="ATPase domain of HSP90 chaperone/DNA topoisomerase II/histidine kinase"/>
    <property type="match status" value="1"/>
</dbReference>
<accession>A0A150G9Z4</accession>
<dbReference type="STRING" id="33097.A0A150G9Z4"/>
<protein>
    <submittedName>
        <fullName evidence="4">Uncharacterized protein</fullName>
    </submittedName>
</protein>
<feature type="compositionally biased region" description="Low complexity" evidence="1">
    <location>
        <begin position="3031"/>
        <end position="3042"/>
    </location>
</feature>
<feature type="compositionally biased region" description="Acidic residues" evidence="1">
    <location>
        <begin position="379"/>
        <end position="388"/>
    </location>
</feature>
<dbReference type="EMBL" id="LSYV01000042">
    <property type="protein sequence ID" value="KXZ46648.1"/>
    <property type="molecule type" value="Genomic_DNA"/>
</dbReference>
<proteinExistence type="predicted"/>
<dbReference type="Pfam" id="PF13020">
    <property type="entry name" value="NOV_C"/>
    <property type="match status" value="1"/>
</dbReference>
<feature type="region of interest" description="Disordered" evidence="1">
    <location>
        <begin position="237"/>
        <end position="295"/>
    </location>
</feature>
<feature type="compositionally biased region" description="Basic and acidic residues" evidence="1">
    <location>
        <begin position="363"/>
        <end position="373"/>
    </location>
</feature>
<feature type="compositionally biased region" description="Gly residues" evidence="1">
    <location>
        <begin position="420"/>
        <end position="442"/>
    </location>
</feature>
<gene>
    <name evidence="4" type="ORF">GPECTOR_41g612</name>
</gene>
<reference evidence="5" key="1">
    <citation type="journal article" date="2016" name="Nat. Commun.">
        <title>The Gonium pectorale genome demonstrates co-option of cell cycle regulation during the evolution of multicellularity.</title>
        <authorList>
            <person name="Hanschen E.R."/>
            <person name="Marriage T.N."/>
            <person name="Ferris P.J."/>
            <person name="Hamaji T."/>
            <person name="Toyoda A."/>
            <person name="Fujiyama A."/>
            <person name="Neme R."/>
            <person name="Noguchi H."/>
            <person name="Minakuchi Y."/>
            <person name="Suzuki M."/>
            <person name="Kawai-Toyooka H."/>
            <person name="Smith D.R."/>
            <person name="Sparks H."/>
            <person name="Anderson J."/>
            <person name="Bakaric R."/>
            <person name="Luria V."/>
            <person name="Karger A."/>
            <person name="Kirschner M.W."/>
            <person name="Durand P.M."/>
            <person name="Michod R.E."/>
            <person name="Nozaki H."/>
            <person name="Olson B.J."/>
        </authorList>
    </citation>
    <scope>NUCLEOTIDE SEQUENCE [LARGE SCALE GENOMIC DNA]</scope>
    <source>
        <strain evidence="5">NIES-2863</strain>
    </source>
</reference>
<evidence type="ECO:0000313" key="5">
    <source>
        <dbReference type="Proteomes" id="UP000075714"/>
    </source>
</evidence>
<feature type="region of interest" description="Disordered" evidence="1">
    <location>
        <begin position="1858"/>
        <end position="1885"/>
    </location>
</feature>
<feature type="compositionally biased region" description="Pro residues" evidence="1">
    <location>
        <begin position="2641"/>
        <end position="2657"/>
    </location>
</feature>
<feature type="compositionally biased region" description="Gly residues" evidence="1">
    <location>
        <begin position="2398"/>
        <end position="2412"/>
    </location>
</feature>
<feature type="compositionally biased region" description="Pro residues" evidence="1">
    <location>
        <begin position="2987"/>
        <end position="3001"/>
    </location>
</feature>
<feature type="region of interest" description="Disordered" evidence="1">
    <location>
        <begin position="2387"/>
        <end position="2418"/>
    </location>
</feature>
<feature type="region of interest" description="Disordered" evidence="1">
    <location>
        <begin position="2986"/>
        <end position="3209"/>
    </location>
</feature>
<feature type="compositionally biased region" description="Low complexity" evidence="1">
    <location>
        <begin position="3144"/>
        <end position="3158"/>
    </location>
</feature>
<dbReference type="InterPro" id="IPR036890">
    <property type="entry name" value="HATPase_C_sf"/>
</dbReference>